<name>A0A1Z5II16_9LACO</name>
<evidence type="ECO:0000259" key="8">
    <source>
        <dbReference type="PROSITE" id="PS50850"/>
    </source>
</evidence>
<gene>
    <name evidence="9" type="ORF">IWT126_01365</name>
</gene>
<keyword evidence="2" id="KW-0813">Transport</keyword>
<feature type="transmembrane region" description="Helical" evidence="7">
    <location>
        <begin position="7"/>
        <end position="31"/>
    </location>
</feature>
<feature type="domain" description="Major facilitator superfamily (MFS) profile" evidence="8">
    <location>
        <begin position="7"/>
        <end position="449"/>
    </location>
</feature>
<comment type="caution">
    <text evidence="9">The sequence shown here is derived from an EMBL/GenBank/DDBJ whole genome shotgun (WGS) entry which is preliminary data.</text>
</comment>
<dbReference type="GO" id="GO:0005886">
    <property type="term" value="C:plasma membrane"/>
    <property type="evidence" value="ECO:0007669"/>
    <property type="project" value="UniProtKB-SubCell"/>
</dbReference>
<keyword evidence="5 7" id="KW-1133">Transmembrane helix</keyword>
<comment type="subcellular location">
    <subcellularLocation>
        <location evidence="1">Cell membrane</location>
        <topology evidence="1">Multi-pass membrane protein</topology>
    </subcellularLocation>
</comment>
<evidence type="ECO:0000256" key="7">
    <source>
        <dbReference type="SAM" id="Phobius"/>
    </source>
</evidence>
<feature type="transmembrane region" description="Helical" evidence="7">
    <location>
        <begin position="43"/>
        <end position="61"/>
    </location>
</feature>
<reference evidence="9 10" key="1">
    <citation type="submission" date="2015-11" db="EMBL/GenBank/DDBJ databases">
        <title>Draft genome sequences of new species of the genus Lactobacillus isolated from orchardgrass silage.</title>
        <authorList>
            <person name="Tohno M."/>
            <person name="Tanizawa Y."/>
            <person name="Arita M."/>
        </authorList>
    </citation>
    <scope>NUCLEOTIDE SEQUENCE [LARGE SCALE GENOMIC DNA]</scope>
    <source>
        <strain evidence="9 10">IWT126</strain>
    </source>
</reference>
<evidence type="ECO:0000256" key="5">
    <source>
        <dbReference type="ARBA" id="ARBA00022989"/>
    </source>
</evidence>
<keyword evidence="10" id="KW-1185">Reference proteome</keyword>
<dbReference type="GO" id="GO:0022857">
    <property type="term" value="F:transmembrane transporter activity"/>
    <property type="evidence" value="ECO:0007669"/>
    <property type="project" value="InterPro"/>
</dbReference>
<feature type="transmembrane region" description="Helical" evidence="7">
    <location>
        <begin position="398"/>
        <end position="415"/>
    </location>
</feature>
<dbReference type="EMBL" id="BCMG01000006">
    <property type="protein sequence ID" value="GAX01339.1"/>
    <property type="molecule type" value="Genomic_DNA"/>
</dbReference>
<feature type="transmembrane region" description="Helical" evidence="7">
    <location>
        <begin position="226"/>
        <end position="243"/>
    </location>
</feature>
<feature type="transmembrane region" description="Helical" evidence="7">
    <location>
        <begin position="539"/>
        <end position="559"/>
    </location>
</feature>
<dbReference type="InterPro" id="IPR004638">
    <property type="entry name" value="EmrB-like"/>
</dbReference>
<dbReference type="Gene3D" id="1.20.1250.20">
    <property type="entry name" value="MFS general substrate transporter like domains"/>
    <property type="match status" value="1"/>
</dbReference>
<evidence type="ECO:0000256" key="3">
    <source>
        <dbReference type="ARBA" id="ARBA00022475"/>
    </source>
</evidence>
<feature type="transmembrane region" description="Helical" evidence="7">
    <location>
        <begin position="161"/>
        <end position="182"/>
    </location>
</feature>
<keyword evidence="4 7" id="KW-0812">Transmembrane</keyword>
<protein>
    <submittedName>
        <fullName evidence="9">Major facilitator superfamily transporter</fullName>
    </submittedName>
</protein>
<dbReference type="STRING" id="1302250.GCA_001313225_00980"/>
<feature type="transmembrane region" description="Helical" evidence="7">
    <location>
        <begin position="264"/>
        <end position="284"/>
    </location>
</feature>
<evidence type="ECO:0000313" key="10">
    <source>
        <dbReference type="Proteomes" id="UP000198402"/>
    </source>
</evidence>
<dbReference type="PRINTS" id="PR01036">
    <property type="entry name" value="TCRTETB"/>
</dbReference>
<feature type="transmembrane region" description="Helical" evidence="7">
    <location>
        <begin position="130"/>
        <end position="149"/>
    </location>
</feature>
<feature type="transmembrane region" description="Helical" evidence="7">
    <location>
        <begin position="194"/>
        <end position="214"/>
    </location>
</feature>
<dbReference type="Proteomes" id="UP000198402">
    <property type="component" value="Unassembled WGS sequence"/>
</dbReference>
<keyword evidence="3" id="KW-1003">Cell membrane</keyword>
<dbReference type="Gene3D" id="1.20.1720.10">
    <property type="entry name" value="Multidrug resistance protein D"/>
    <property type="match status" value="1"/>
</dbReference>
<evidence type="ECO:0000256" key="2">
    <source>
        <dbReference type="ARBA" id="ARBA00022448"/>
    </source>
</evidence>
<evidence type="ECO:0000313" key="9">
    <source>
        <dbReference type="EMBL" id="GAX01339.1"/>
    </source>
</evidence>
<evidence type="ECO:0000256" key="1">
    <source>
        <dbReference type="ARBA" id="ARBA00004651"/>
    </source>
</evidence>
<feature type="transmembrane region" description="Helical" evidence="7">
    <location>
        <begin position="73"/>
        <end position="97"/>
    </location>
</feature>
<dbReference type="InterPro" id="IPR020846">
    <property type="entry name" value="MFS_dom"/>
</dbReference>
<dbReference type="CDD" id="cd17321">
    <property type="entry name" value="MFS_MMR_MDR_like"/>
    <property type="match status" value="1"/>
</dbReference>
<evidence type="ECO:0000256" key="4">
    <source>
        <dbReference type="ARBA" id="ARBA00022692"/>
    </source>
</evidence>
<keyword evidence="6 7" id="KW-0472">Membrane</keyword>
<dbReference type="InterPro" id="IPR036259">
    <property type="entry name" value="MFS_trans_sf"/>
</dbReference>
<feature type="transmembrane region" description="Helical" evidence="7">
    <location>
        <begin position="296"/>
        <end position="315"/>
    </location>
</feature>
<dbReference type="AlphaFoldDB" id="A0A1Z5II16"/>
<evidence type="ECO:0000256" key="6">
    <source>
        <dbReference type="ARBA" id="ARBA00023136"/>
    </source>
</evidence>
<organism evidence="9 10">
    <name type="scientific">Secundilactobacillus silagei JCM 19001</name>
    <dbReference type="NCBI Taxonomy" id="1302250"/>
    <lineage>
        <taxon>Bacteria</taxon>
        <taxon>Bacillati</taxon>
        <taxon>Bacillota</taxon>
        <taxon>Bacilli</taxon>
        <taxon>Lactobacillales</taxon>
        <taxon>Lactobacillaceae</taxon>
        <taxon>Secundilactobacillus</taxon>
    </lineage>
</organism>
<dbReference type="RefSeq" id="WP_089136711.1">
    <property type="nucleotide sequence ID" value="NZ_BCMG01000006.1"/>
</dbReference>
<dbReference type="NCBIfam" id="TIGR00711">
    <property type="entry name" value="efflux_EmrB"/>
    <property type="match status" value="1"/>
</dbReference>
<feature type="transmembrane region" description="Helical" evidence="7">
    <location>
        <begin position="352"/>
        <end position="377"/>
    </location>
</feature>
<proteinExistence type="predicted"/>
<dbReference type="SUPFAM" id="SSF103473">
    <property type="entry name" value="MFS general substrate transporter"/>
    <property type="match status" value="1"/>
</dbReference>
<feature type="transmembrane region" description="Helical" evidence="7">
    <location>
        <begin position="327"/>
        <end position="346"/>
    </location>
</feature>
<sequence>MKKRWLVVWTMAIGIFLCMLDTTIMNIALPAIQSGLHVSLNSLTWALNIYTILFAVLTIPLGQIADQFGRNRVYLIGLALFVTGSIISAGAPVVWALVIGRAVQSLGAAVVFPSSMTIGLGATELKDRSVTLTILGMTQGLAATLGPSVGGVLTTFLGWRWVFWINVPLGLIAVGLCIWLLPMTAPKHETKQNVDMLGMFIAMIMLFSLTLGLIYGRSIGWKNPKIWLLFVVFAISMLIFVFVERRASHPMVPLELFSSRQFSGATLASIIAQMLIVGVSVILPTFLTNVQDHTELVAALLITPMSVMTFLMAPISGRLLGRLGPRMMVFTGMGTLAAGYAVLSVMDPNQYWQLIIGCSIVGAGFGIIAGPIMILGASNFTGEMLTASQSVLGVIKQVGTLLAVAIFVSALTANIQSAKKQAVKDTISYSKTLKLPTSVRAHFVDQATQTIQEGGDSGKTAMVNGTQSAKQIDMIVKTESTKAIQKAGGSQLPASAQIKIRQKVRQRVLQRTQQIQHTMIIASHHIKGHTKNLISKSFFQAYLAALPIAILSISISLCFKRKRQI</sequence>
<dbReference type="PANTHER" id="PTHR42718:SF46">
    <property type="entry name" value="BLR6921 PROTEIN"/>
    <property type="match status" value="1"/>
</dbReference>
<dbReference type="OrthoDB" id="2321349at2"/>
<dbReference type="PROSITE" id="PS50850">
    <property type="entry name" value="MFS"/>
    <property type="match status" value="1"/>
</dbReference>
<accession>A0A1Z5II16</accession>
<dbReference type="PANTHER" id="PTHR42718">
    <property type="entry name" value="MAJOR FACILITATOR SUPERFAMILY MULTIDRUG TRANSPORTER MFSC"/>
    <property type="match status" value="1"/>
</dbReference>
<dbReference type="Pfam" id="PF07690">
    <property type="entry name" value="MFS_1"/>
    <property type="match status" value="1"/>
</dbReference>
<dbReference type="InterPro" id="IPR011701">
    <property type="entry name" value="MFS"/>
</dbReference>